<name>A0A814ANQ5_9BILA</name>
<dbReference type="Proteomes" id="UP000681722">
    <property type="component" value="Unassembled WGS sequence"/>
</dbReference>
<feature type="signal peptide" evidence="1">
    <location>
        <begin position="1"/>
        <end position="17"/>
    </location>
</feature>
<reference evidence="2" key="1">
    <citation type="submission" date="2021-02" db="EMBL/GenBank/DDBJ databases">
        <authorList>
            <person name="Nowell W R."/>
        </authorList>
    </citation>
    <scope>NUCLEOTIDE SEQUENCE</scope>
</reference>
<comment type="caution">
    <text evidence="2">The sequence shown here is derived from an EMBL/GenBank/DDBJ whole genome shotgun (WGS) entry which is preliminary data.</text>
</comment>
<dbReference type="AlphaFoldDB" id="A0A814ANQ5"/>
<dbReference type="EMBL" id="CAJOBC010001757">
    <property type="protein sequence ID" value="CAF3696888.1"/>
    <property type="molecule type" value="Genomic_DNA"/>
</dbReference>
<evidence type="ECO:0000256" key="1">
    <source>
        <dbReference type="SAM" id="SignalP"/>
    </source>
</evidence>
<evidence type="ECO:0000313" key="2">
    <source>
        <dbReference type="EMBL" id="CAF0916831.1"/>
    </source>
</evidence>
<keyword evidence="4" id="KW-1185">Reference proteome</keyword>
<gene>
    <name evidence="2" type="ORF">GPM918_LOCUS9440</name>
    <name evidence="3" type="ORF">SRO942_LOCUS9441</name>
</gene>
<sequence>MMLVFFTVCCLYVLSSAIPLSNDNQNENEIQKYLNDIELLKQHCLSSNTDSNCIKLENSLRNAKSMCDQKEEKTVLCKTIIEDYCQLSVNNCNDTISTTTTIIQNEYSIQHDKVLNINATLITTPLSTTTLITTTPLSTTFSTTTIQFIDQNYLPVDPDPNNLQWDVIPSNYRQLRKKGLFCFHHAQLNKCKELLYAIKGQQKKCQKENRRYNNDCVLFRQKLCDAFPDIPTCINV</sequence>
<dbReference type="Proteomes" id="UP000663829">
    <property type="component" value="Unassembled WGS sequence"/>
</dbReference>
<organism evidence="2 4">
    <name type="scientific">Didymodactylos carnosus</name>
    <dbReference type="NCBI Taxonomy" id="1234261"/>
    <lineage>
        <taxon>Eukaryota</taxon>
        <taxon>Metazoa</taxon>
        <taxon>Spiralia</taxon>
        <taxon>Gnathifera</taxon>
        <taxon>Rotifera</taxon>
        <taxon>Eurotatoria</taxon>
        <taxon>Bdelloidea</taxon>
        <taxon>Philodinida</taxon>
        <taxon>Philodinidae</taxon>
        <taxon>Didymodactylos</taxon>
    </lineage>
</organism>
<keyword evidence="1" id="KW-0732">Signal</keyword>
<dbReference type="EMBL" id="CAJNOQ010001757">
    <property type="protein sequence ID" value="CAF0916831.1"/>
    <property type="molecule type" value="Genomic_DNA"/>
</dbReference>
<proteinExistence type="predicted"/>
<feature type="chain" id="PRO_5044131868" evidence="1">
    <location>
        <begin position="18"/>
        <end position="236"/>
    </location>
</feature>
<accession>A0A814ANQ5</accession>
<protein>
    <submittedName>
        <fullName evidence="2">Uncharacterized protein</fullName>
    </submittedName>
</protein>
<evidence type="ECO:0000313" key="4">
    <source>
        <dbReference type="Proteomes" id="UP000663829"/>
    </source>
</evidence>
<evidence type="ECO:0000313" key="3">
    <source>
        <dbReference type="EMBL" id="CAF3696888.1"/>
    </source>
</evidence>